<evidence type="ECO:0000256" key="1">
    <source>
        <dbReference type="ARBA" id="ARBA00005964"/>
    </source>
</evidence>
<dbReference type="Pfam" id="PF00135">
    <property type="entry name" value="COesterase"/>
    <property type="match status" value="1"/>
</dbReference>
<dbReference type="InterPro" id="IPR019826">
    <property type="entry name" value="Carboxylesterase_B_AS"/>
</dbReference>
<dbReference type="InterPro" id="IPR002018">
    <property type="entry name" value="CarbesteraseB"/>
</dbReference>
<dbReference type="Gene3D" id="3.40.50.1820">
    <property type="entry name" value="alpha/beta hydrolase"/>
    <property type="match status" value="1"/>
</dbReference>
<keyword evidence="3" id="KW-0732">Signal</keyword>
<comment type="caution">
    <text evidence="6">The sequence shown here is derived from an EMBL/GenBank/DDBJ whole genome shotgun (WGS) entry which is preliminary data.</text>
</comment>
<proteinExistence type="inferred from homology"/>
<dbReference type="GO" id="GO:0016787">
    <property type="term" value="F:hydrolase activity"/>
    <property type="evidence" value="ECO:0007669"/>
    <property type="project" value="UniProtKB-KW"/>
</dbReference>
<dbReference type="InterPro" id="IPR029058">
    <property type="entry name" value="AB_hydrolase_fold"/>
</dbReference>
<evidence type="ECO:0000259" key="5">
    <source>
        <dbReference type="Pfam" id="PF00135"/>
    </source>
</evidence>
<feature type="chain" id="PRO_5042318119" description="Carboxylic ester hydrolase" evidence="3">
    <location>
        <begin position="26"/>
        <end position="593"/>
    </location>
</feature>
<feature type="domain" description="Carboxylesterase type B" evidence="5">
    <location>
        <begin position="30"/>
        <end position="472"/>
    </location>
</feature>
<dbReference type="PANTHER" id="PTHR11559">
    <property type="entry name" value="CARBOXYLESTERASE"/>
    <property type="match status" value="1"/>
</dbReference>
<gene>
    <name evidence="6" type="ORF">QBC47DRAFT_302737</name>
</gene>
<feature type="region of interest" description="Disordered" evidence="4">
    <location>
        <begin position="498"/>
        <end position="519"/>
    </location>
</feature>
<reference evidence="6" key="1">
    <citation type="submission" date="2023-06" db="EMBL/GenBank/DDBJ databases">
        <title>Genome-scale phylogeny and comparative genomics of the fungal order Sordariales.</title>
        <authorList>
            <consortium name="Lawrence Berkeley National Laboratory"/>
            <person name="Hensen N."/>
            <person name="Bonometti L."/>
            <person name="Westerberg I."/>
            <person name="Brannstrom I.O."/>
            <person name="Guillou S."/>
            <person name="Cros-Aarteil S."/>
            <person name="Calhoun S."/>
            <person name="Haridas S."/>
            <person name="Kuo A."/>
            <person name="Mondo S."/>
            <person name="Pangilinan J."/>
            <person name="Riley R."/>
            <person name="Labutti K."/>
            <person name="Andreopoulos B."/>
            <person name="Lipzen A."/>
            <person name="Chen C."/>
            <person name="Yanf M."/>
            <person name="Daum C."/>
            <person name="Ng V."/>
            <person name="Clum A."/>
            <person name="Steindorff A."/>
            <person name="Ohm R."/>
            <person name="Martin F."/>
            <person name="Silar P."/>
            <person name="Natvig D."/>
            <person name="Lalanne C."/>
            <person name="Gautier V."/>
            <person name="Ament-Velasquez S.L."/>
            <person name="Kruys A."/>
            <person name="Hutchinson M.I."/>
            <person name="Powell A.J."/>
            <person name="Barry K."/>
            <person name="Miller A.N."/>
            <person name="Grigoriev I.V."/>
            <person name="Debuchy R."/>
            <person name="Gladieux P."/>
            <person name="Thoren M.H."/>
            <person name="Johannesson H."/>
        </authorList>
    </citation>
    <scope>NUCLEOTIDE SEQUENCE</scope>
    <source>
        <strain evidence="6">PSN4</strain>
    </source>
</reference>
<name>A0AAJ0BBJ2_9PEZI</name>
<dbReference type="PROSITE" id="PS00122">
    <property type="entry name" value="CARBOXYLESTERASE_B_1"/>
    <property type="match status" value="1"/>
</dbReference>
<dbReference type="AlphaFoldDB" id="A0AAJ0BBJ2"/>
<evidence type="ECO:0000313" key="6">
    <source>
        <dbReference type="EMBL" id="KAK1754279.1"/>
    </source>
</evidence>
<dbReference type="SUPFAM" id="SSF53474">
    <property type="entry name" value="alpha/beta-Hydrolases"/>
    <property type="match status" value="1"/>
</dbReference>
<dbReference type="InterPro" id="IPR050309">
    <property type="entry name" value="Type-B_Carboxylest/Lipase"/>
</dbReference>
<evidence type="ECO:0000313" key="7">
    <source>
        <dbReference type="Proteomes" id="UP001239445"/>
    </source>
</evidence>
<evidence type="ECO:0000256" key="3">
    <source>
        <dbReference type="RuleBase" id="RU361235"/>
    </source>
</evidence>
<keyword evidence="2 3" id="KW-0378">Hydrolase</keyword>
<protein>
    <recommendedName>
        <fullName evidence="3">Carboxylic ester hydrolase</fullName>
        <ecNumber evidence="3">3.1.1.-</ecNumber>
    </recommendedName>
</protein>
<dbReference type="InterPro" id="IPR019819">
    <property type="entry name" value="Carboxylesterase_B_CS"/>
</dbReference>
<sequence>MWFLRSAPLLLLATLLLSVPIGALGLNLTVDLDYALYRGTTNTTTNIVSWRGIRYAAPPTGKLRWQRPQPPVANRTGVVLADSFGNRCPQAMPSIPGMPFVLGDEDCLFLNVFVPAEGTGTGEDSGDGMPVLVAIHGGGYGTGDAGQDLGGFVDGSGRGVVVVSVQYRLGAFGFLSSPQVKAKGVLNAGLLDQRFALEWVQTHIHKFGGDPDRVTIYGESAGAGSVLLHAIAQNGTLETKLFKNLIAASPWVPTQPYYDSPTVNQHFQDFAALSGCTAGTAAAAAAAFDCLVGKDSLTLQYAANQVSSRAPTPRGNWAFIPVTDFDYVPGPPSVLLQQGRVNGLRLLVGNNANEGALIPPSNIVTESDTVSWIRSYFSNLSAANISDILTTYPVSNTATSSARYETSGTGPVTAMSVSQVATGQQQRVFNMYAEASVICPSYWFGSAFTSQGRVAYHYQYSVPFAVHGSDLTLFYGPPTDNQGPDLIYGNFIRENNPSISNADANGRSSPANPSLANPASSWPPWSLSNPTLINLNQTGGTPYTAVSALGVPVTQFRGPGLRNNFTAADANTWEGGRGARCEFWRRMSPFVPQ</sequence>
<evidence type="ECO:0000256" key="2">
    <source>
        <dbReference type="ARBA" id="ARBA00022801"/>
    </source>
</evidence>
<accession>A0AAJ0BBJ2</accession>
<feature type="signal peptide" evidence="3">
    <location>
        <begin position="1"/>
        <end position="25"/>
    </location>
</feature>
<dbReference type="Proteomes" id="UP001239445">
    <property type="component" value="Unassembled WGS sequence"/>
</dbReference>
<dbReference type="PROSITE" id="PS00941">
    <property type="entry name" value="CARBOXYLESTERASE_B_2"/>
    <property type="match status" value="1"/>
</dbReference>
<comment type="similarity">
    <text evidence="1 3">Belongs to the type-B carboxylesterase/lipase family.</text>
</comment>
<organism evidence="6 7">
    <name type="scientific">Echria macrotheca</name>
    <dbReference type="NCBI Taxonomy" id="438768"/>
    <lineage>
        <taxon>Eukaryota</taxon>
        <taxon>Fungi</taxon>
        <taxon>Dikarya</taxon>
        <taxon>Ascomycota</taxon>
        <taxon>Pezizomycotina</taxon>
        <taxon>Sordariomycetes</taxon>
        <taxon>Sordariomycetidae</taxon>
        <taxon>Sordariales</taxon>
        <taxon>Schizotheciaceae</taxon>
        <taxon>Echria</taxon>
    </lineage>
</organism>
<keyword evidence="7" id="KW-1185">Reference proteome</keyword>
<dbReference type="EMBL" id="MU839836">
    <property type="protein sequence ID" value="KAK1754279.1"/>
    <property type="molecule type" value="Genomic_DNA"/>
</dbReference>
<evidence type="ECO:0000256" key="4">
    <source>
        <dbReference type="SAM" id="MobiDB-lite"/>
    </source>
</evidence>
<dbReference type="EC" id="3.1.1.-" evidence="3"/>